<accession>A0A926JW48</accession>
<dbReference type="Proteomes" id="UP000653730">
    <property type="component" value="Unassembled WGS sequence"/>
</dbReference>
<evidence type="ECO:0000313" key="2">
    <source>
        <dbReference type="Proteomes" id="UP000653730"/>
    </source>
</evidence>
<keyword evidence="2" id="KW-1185">Reference proteome</keyword>
<organism evidence="1 2">
    <name type="scientific">Sinomicrobium weinanense</name>
    <dbReference type="NCBI Taxonomy" id="2842200"/>
    <lineage>
        <taxon>Bacteria</taxon>
        <taxon>Pseudomonadati</taxon>
        <taxon>Bacteroidota</taxon>
        <taxon>Flavobacteriia</taxon>
        <taxon>Flavobacteriales</taxon>
        <taxon>Flavobacteriaceae</taxon>
        <taxon>Sinomicrobium</taxon>
    </lineage>
</organism>
<gene>
    <name evidence="1" type="ORF">IBL28_21040</name>
</gene>
<comment type="caution">
    <text evidence="1">The sequence shown here is derived from an EMBL/GenBank/DDBJ whole genome shotgun (WGS) entry which is preliminary data.</text>
</comment>
<dbReference type="AlphaFoldDB" id="A0A926JW48"/>
<proteinExistence type="predicted"/>
<dbReference type="RefSeq" id="WP_187967582.1">
    <property type="nucleotide sequence ID" value="NZ_JACVDC010000120.1"/>
</dbReference>
<sequence>MKKIYKKIIPPLSLLLTKGKKSSDLTSTIEINVCKGSKKVGNTEMAVIPHYKPIVKLSV</sequence>
<name>A0A926JW48_9FLAO</name>
<evidence type="ECO:0000313" key="1">
    <source>
        <dbReference type="EMBL" id="MBC9798466.1"/>
    </source>
</evidence>
<dbReference type="EMBL" id="JACVDC010000120">
    <property type="protein sequence ID" value="MBC9798466.1"/>
    <property type="molecule type" value="Genomic_DNA"/>
</dbReference>
<reference evidence="1 2" key="1">
    <citation type="submission" date="2020-09" db="EMBL/GenBank/DDBJ databases">
        <title>Sinomicrobium weinanense sp. nov., a halophilic bacteria isolated from saline-alkali soil.</title>
        <authorList>
            <person name="Wu P."/>
            <person name="Ren H."/>
            <person name="Mei Y."/>
            <person name="Liang Y."/>
            <person name="Chen Z."/>
        </authorList>
    </citation>
    <scope>NUCLEOTIDE SEQUENCE [LARGE SCALE GENOMIC DNA]</scope>
    <source>
        <strain evidence="1 2">FJxs</strain>
    </source>
</reference>
<protein>
    <submittedName>
        <fullName evidence="1">Uncharacterized protein</fullName>
    </submittedName>
</protein>